<proteinExistence type="predicted"/>
<dbReference type="SUPFAM" id="SSF56801">
    <property type="entry name" value="Acetyl-CoA synthetase-like"/>
    <property type="match status" value="1"/>
</dbReference>
<protein>
    <submittedName>
        <fullName evidence="1">Uncharacterized protein</fullName>
    </submittedName>
</protein>
<accession>A0A820JZZ0</accession>
<evidence type="ECO:0000313" key="1">
    <source>
        <dbReference type="EMBL" id="CAF4333443.1"/>
    </source>
</evidence>
<dbReference type="Proteomes" id="UP000663881">
    <property type="component" value="Unassembled WGS sequence"/>
</dbReference>
<organism evidence="1 2">
    <name type="scientific">Adineta steineri</name>
    <dbReference type="NCBI Taxonomy" id="433720"/>
    <lineage>
        <taxon>Eukaryota</taxon>
        <taxon>Metazoa</taxon>
        <taxon>Spiralia</taxon>
        <taxon>Gnathifera</taxon>
        <taxon>Rotifera</taxon>
        <taxon>Eurotatoria</taxon>
        <taxon>Bdelloidea</taxon>
        <taxon>Adinetida</taxon>
        <taxon>Adinetidae</taxon>
        <taxon>Adineta</taxon>
    </lineage>
</organism>
<evidence type="ECO:0000313" key="2">
    <source>
        <dbReference type="Proteomes" id="UP000663881"/>
    </source>
</evidence>
<comment type="caution">
    <text evidence="1">The sequence shown here is derived from an EMBL/GenBank/DDBJ whole genome shotgun (WGS) entry which is preliminary data.</text>
</comment>
<dbReference type="AlphaFoldDB" id="A0A820JZZ0"/>
<dbReference type="EMBL" id="CAJOAY010019799">
    <property type="protein sequence ID" value="CAF4333443.1"/>
    <property type="molecule type" value="Genomic_DNA"/>
</dbReference>
<feature type="non-terminal residue" evidence="1">
    <location>
        <position position="204"/>
    </location>
</feature>
<sequence length="204" mass="23795">MKYSYFPLQHILNQHPHISKHAFLDTSLEFISYKNNNIVMIGDSQLVSTSSSFNDNEDEILSVSDFSHLFHHNINMNQLSCTINASLDLFNIETVEKISQRFHFILNQLCVSINDNQISKPMYELLLILSNEQYLIRSLNNTQISFPSSLTCIHHEFVYQVMKHPQKLAVELDDQSLTYCELLYYVQILFFTLVNEYHVLPGEV</sequence>
<gene>
    <name evidence="1" type="ORF">OKA104_LOCUS47893</name>
</gene>
<name>A0A820JZZ0_9BILA</name>
<reference evidence="1" key="1">
    <citation type="submission" date="2021-02" db="EMBL/GenBank/DDBJ databases">
        <authorList>
            <person name="Nowell W R."/>
        </authorList>
    </citation>
    <scope>NUCLEOTIDE SEQUENCE</scope>
</reference>